<dbReference type="Proteomes" id="UP000198814">
    <property type="component" value="Unassembled WGS sequence"/>
</dbReference>
<sequence>MKSMKYKGVVFMLLLMVASLPLPGFAGPLLMAAEGYVYGQLSNVRQERSINKVYVGEISLGHESFSNIGSAHLWQFCFEKNRYEEIESFIGKNVVVEFKFPKSNDLLSCAQPNELLEIYPVDQDFSWEQKHFIGNIHTSDPEVSSGVKVGRITNLTRNKNVSRIYYMTLQIGRGGSNFHHLMIDDHDLYDFAINALKNAALVKVHYSDRRSYGNAYGLGLRSVVAEIEVIDR</sequence>
<dbReference type="STRING" id="42354.SAMN05216333_105142"/>
<gene>
    <name evidence="1" type="ORF">SAMN05216333_105142</name>
</gene>
<proteinExistence type="predicted"/>
<reference evidence="2" key="1">
    <citation type="submission" date="2016-10" db="EMBL/GenBank/DDBJ databases">
        <authorList>
            <person name="Varghese N."/>
            <person name="Submissions S."/>
        </authorList>
    </citation>
    <scope>NUCLEOTIDE SEQUENCE [LARGE SCALE GENOMIC DNA]</scope>
    <source>
        <strain evidence="2">Nm76</strain>
    </source>
</reference>
<dbReference type="RefSeq" id="WP_090316685.1">
    <property type="nucleotide sequence ID" value="NZ_FNOE01000005.1"/>
</dbReference>
<dbReference type="EMBL" id="FODO01000005">
    <property type="protein sequence ID" value="SEO18302.1"/>
    <property type="molecule type" value="Genomic_DNA"/>
</dbReference>
<dbReference type="AlphaFoldDB" id="A0A1H8MLL0"/>
<accession>A0A1H8MLL0</accession>
<protein>
    <submittedName>
        <fullName evidence="1">Uncharacterized protein</fullName>
    </submittedName>
</protein>
<evidence type="ECO:0000313" key="1">
    <source>
        <dbReference type="EMBL" id="SEO18302.1"/>
    </source>
</evidence>
<keyword evidence="2" id="KW-1185">Reference proteome</keyword>
<name>A0A1H8MLL0_9PROT</name>
<organism evidence="1 2">
    <name type="scientific">Nitrosomonas oligotropha</name>
    <dbReference type="NCBI Taxonomy" id="42354"/>
    <lineage>
        <taxon>Bacteria</taxon>
        <taxon>Pseudomonadati</taxon>
        <taxon>Pseudomonadota</taxon>
        <taxon>Betaproteobacteria</taxon>
        <taxon>Nitrosomonadales</taxon>
        <taxon>Nitrosomonadaceae</taxon>
        <taxon>Nitrosomonas</taxon>
    </lineage>
</organism>
<evidence type="ECO:0000313" key="2">
    <source>
        <dbReference type="Proteomes" id="UP000198814"/>
    </source>
</evidence>
<dbReference type="OrthoDB" id="8544132at2"/>